<keyword evidence="2" id="KW-1185">Reference proteome</keyword>
<proteinExistence type="predicted"/>
<name>A0AAV5QMT6_9ASCO</name>
<dbReference type="GeneID" id="90074240"/>
<sequence length="118" mass="13535">MSINRYPIKTLAFASDRVYVVLDFVPVKREFSFSAQNKSFKTPEDAIEHVLTTFGIQDKVLSYISNNLIINDWGLRKINSAAGAELMPCILQTTNLLMRYVLTNVVSVERKKHERNKL</sequence>
<dbReference type="AlphaFoldDB" id="A0AAV5QMT6"/>
<dbReference type="Proteomes" id="UP001360560">
    <property type="component" value="Unassembled WGS sequence"/>
</dbReference>
<dbReference type="EMBL" id="BTFZ01000011">
    <property type="protein sequence ID" value="GMM36265.1"/>
    <property type="molecule type" value="Genomic_DNA"/>
</dbReference>
<organism evidence="1 2">
    <name type="scientific">Saccharomycopsis crataegensis</name>
    <dbReference type="NCBI Taxonomy" id="43959"/>
    <lineage>
        <taxon>Eukaryota</taxon>
        <taxon>Fungi</taxon>
        <taxon>Dikarya</taxon>
        <taxon>Ascomycota</taxon>
        <taxon>Saccharomycotina</taxon>
        <taxon>Saccharomycetes</taxon>
        <taxon>Saccharomycopsidaceae</taxon>
        <taxon>Saccharomycopsis</taxon>
    </lineage>
</organism>
<comment type="caution">
    <text evidence="1">The sequence shown here is derived from an EMBL/GenBank/DDBJ whole genome shotgun (WGS) entry which is preliminary data.</text>
</comment>
<protein>
    <submittedName>
        <fullName evidence="1">Uncharacterized protein</fullName>
    </submittedName>
</protein>
<gene>
    <name evidence="1" type="ORF">DASC09_035900</name>
</gene>
<reference evidence="1 2" key="1">
    <citation type="journal article" date="2023" name="Elife">
        <title>Identification of key yeast species and microbe-microbe interactions impacting larval growth of Drosophila in the wild.</title>
        <authorList>
            <person name="Mure A."/>
            <person name="Sugiura Y."/>
            <person name="Maeda R."/>
            <person name="Honda K."/>
            <person name="Sakurai N."/>
            <person name="Takahashi Y."/>
            <person name="Watada M."/>
            <person name="Katoh T."/>
            <person name="Gotoh A."/>
            <person name="Gotoh Y."/>
            <person name="Taniguchi I."/>
            <person name="Nakamura K."/>
            <person name="Hayashi T."/>
            <person name="Katayama T."/>
            <person name="Uemura T."/>
            <person name="Hattori Y."/>
        </authorList>
    </citation>
    <scope>NUCLEOTIDE SEQUENCE [LARGE SCALE GENOMIC DNA]</scope>
    <source>
        <strain evidence="1 2">SC-9</strain>
    </source>
</reference>
<evidence type="ECO:0000313" key="1">
    <source>
        <dbReference type="EMBL" id="GMM36265.1"/>
    </source>
</evidence>
<evidence type="ECO:0000313" key="2">
    <source>
        <dbReference type="Proteomes" id="UP001360560"/>
    </source>
</evidence>
<accession>A0AAV5QMT6</accession>
<dbReference type="RefSeq" id="XP_064853261.1">
    <property type="nucleotide sequence ID" value="XM_064997189.1"/>
</dbReference>